<dbReference type="RefSeq" id="WP_229316397.1">
    <property type="nucleotide sequence ID" value="NZ_AP025184.1"/>
</dbReference>
<evidence type="ECO:0000313" key="1">
    <source>
        <dbReference type="EMBL" id="BDB55006.1"/>
    </source>
</evidence>
<reference evidence="1 2" key="2">
    <citation type="journal article" date="2022" name="Microorganisms">
        <title>Complete Genome Sequences of Two Flavobacterium ammonificans Strains and a Flavobacterium ammoniigenes Strain of Ammonifying Bacterioplankton Isolated from Surface River Water.</title>
        <authorList>
            <person name="Suda W."/>
            <person name="Ogata Y."/>
            <person name="Shindo C."/>
            <person name="Watanabe K."/>
        </authorList>
    </citation>
    <scope>NUCLEOTIDE SEQUENCE [LARGE SCALE GENOMIC DNA]</scope>
    <source>
        <strain evidence="1 2">GENT5</strain>
    </source>
</reference>
<evidence type="ECO:0000313" key="2">
    <source>
        <dbReference type="Proteomes" id="UP001319867"/>
    </source>
</evidence>
<dbReference type="EMBL" id="AP025184">
    <property type="protein sequence ID" value="BDB55006.1"/>
    <property type="molecule type" value="Genomic_DNA"/>
</dbReference>
<accession>A0ABM7V640</accession>
<organism evidence="1 2">
    <name type="scientific">Flavobacterium ammoniigenes</name>
    <dbReference type="NCBI Taxonomy" id="1751095"/>
    <lineage>
        <taxon>Bacteria</taxon>
        <taxon>Pseudomonadati</taxon>
        <taxon>Bacteroidota</taxon>
        <taxon>Flavobacteriia</taxon>
        <taxon>Flavobacteriales</taxon>
        <taxon>Flavobacteriaceae</taxon>
        <taxon>Flavobacterium</taxon>
    </lineage>
</organism>
<keyword evidence="2" id="KW-1185">Reference proteome</keyword>
<protein>
    <submittedName>
        <fullName evidence="1">Uncharacterized protein</fullName>
    </submittedName>
</protein>
<gene>
    <name evidence="1" type="ORF">GENT5_13110</name>
</gene>
<reference evidence="1 2" key="1">
    <citation type="journal article" date="2022" name="Int. J. Syst. Evol. Microbiol.">
        <title>Flavobacterium ammonificans sp. nov. and Flavobacterium ammoniigenes sp. nov., ammonifying bacteria isolated from surface river water.</title>
        <authorList>
            <person name="Watanabe K."/>
            <person name="Kitamura T."/>
            <person name="Ogata Y."/>
            <person name="Shindo C."/>
            <person name="Suda W."/>
        </authorList>
    </citation>
    <scope>NUCLEOTIDE SEQUENCE [LARGE SCALE GENOMIC DNA]</scope>
    <source>
        <strain evidence="1 2">GENT5</strain>
    </source>
</reference>
<proteinExistence type="predicted"/>
<name>A0ABM7V640_9FLAO</name>
<sequence>MGNVSQHKLIEGIFEPNEAKTLLNSLIDNKISFHSLEDFSSQIRFNKDTDHSKKRIEELNKMNTLINDVIIQAETEKHTLEIECIIKITVR</sequence>
<dbReference type="Proteomes" id="UP001319867">
    <property type="component" value="Chromosome"/>
</dbReference>